<sequence>MKILPVIIASGLLGLVTISAQAENRATYTTSRSVDYIDATSEIFYVEGRVVSATPIYESTWYYRSRGEDRRTTLTENCRIREVEVYREGRNGGTAGAIIGGAIGAQVGSNAGRSPESTLVGALAGGVIGSVLGSEIDRNRGGTVQYRVEEYCDTTYRTEQRELIGYEVLYRYNGREFLMRTAQHPGRYVELRVEVQPTLR</sequence>
<dbReference type="Pfam" id="PF13488">
    <property type="entry name" value="Gly-zipper_Omp"/>
    <property type="match status" value="1"/>
</dbReference>
<dbReference type="PANTHER" id="PTHR35603">
    <property type="match status" value="1"/>
</dbReference>
<dbReference type="KEGG" id="rfo:REIFOR_02194"/>
<dbReference type="PANTHER" id="PTHR35603:SF2">
    <property type="entry name" value="OUTER MEMBRANE LIPOPROTEIN"/>
    <property type="match status" value="1"/>
</dbReference>
<keyword evidence="2" id="KW-0472">Membrane</keyword>
<evidence type="ECO:0000256" key="3">
    <source>
        <dbReference type="SAM" id="SignalP"/>
    </source>
</evidence>
<dbReference type="GO" id="GO:0016020">
    <property type="term" value="C:membrane"/>
    <property type="evidence" value="ECO:0007669"/>
    <property type="project" value="UniProtKB-SubCell"/>
</dbReference>
<feature type="signal peptide" evidence="3">
    <location>
        <begin position="1"/>
        <end position="22"/>
    </location>
</feature>
<evidence type="ECO:0000256" key="1">
    <source>
        <dbReference type="ARBA" id="ARBA00004370"/>
    </source>
</evidence>
<evidence type="ECO:0000256" key="2">
    <source>
        <dbReference type="ARBA" id="ARBA00023136"/>
    </source>
</evidence>
<dbReference type="InterPro" id="IPR051407">
    <property type="entry name" value="Bact_OM_lipoprot/Surf_antigen"/>
</dbReference>
<keyword evidence="3" id="KW-0732">Signal</keyword>
<gene>
    <name evidence="5" type="ORF">REIFOR_02194</name>
</gene>
<keyword evidence="6" id="KW-1185">Reference proteome</keyword>
<dbReference type="RefSeq" id="WP_100257598.1">
    <property type="nucleotide sequence ID" value="NZ_CP011797.1"/>
</dbReference>
<organism evidence="5 6">
    <name type="scientific">Reinekea forsetii</name>
    <dbReference type="NCBI Taxonomy" id="1336806"/>
    <lineage>
        <taxon>Bacteria</taxon>
        <taxon>Pseudomonadati</taxon>
        <taxon>Pseudomonadota</taxon>
        <taxon>Gammaproteobacteria</taxon>
        <taxon>Oceanospirillales</taxon>
        <taxon>Saccharospirillaceae</taxon>
        <taxon>Reinekea</taxon>
    </lineage>
</organism>
<dbReference type="Proteomes" id="UP000229757">
    <property type="component" value="Chromosome"/>
</dbReference>
<evidence type="ECO:0000259" key="4">
    <source>
        <dbReference type="Pfam" id="PF13488"/>
    </source>
</evidence>
<dbReference type="AlphaFoldDB" id="A0A2K8KRH1"/>
<feature type="chain" id="PRO_5014668637" evidence="3">
    <location>
        <begin position="23"/>
        <end position="200"/>
    </location>
</feature>
<proteinExistence type="predicted"/>
<evidence type="ECO:0000313" key="5">
    <source>
        <dbReference type="EMBL" id="ATX77327.1"/>
    </source>
</evidence>
<dbReference type="InterPro" id="IPR039567">
    <property type="entry name" value="Gly-zipper"/>
</dbReference>
<dbReference type="EMBL" id="CP011797">
    <property type="protein sequence ID" value="ATX77327.1"/>
    <property type="molecule type" value="Genomic_DNA"/>
</dbReference>
<evidence type="ECO:0000313" key="6">
    <source>
        <dbReference type="Proteomes" id="UP000229757"/>
    </source>
</evidence>
<reference evidence="5 6" key="1">
    <citation type="journal article" date="2017" name="Environ. Microbiol.">
        <title>Genomic and physiological analyses of 'Reinekea forsetii' reveal a versatile opportunistic lifestyle during spring algae blooms.</title>
        <authorList>
            <person name="Avci B."/>
            <person name="Hahnke R.L."/>
            <person name="Chafee M."/>
            <person name="Fischer T."/>
            <person name="Gruber-Vodicka H."/>
            <person name="Tegetmeyer H.E."/>
            <person name="Harder J."/>
            <person name="Fuchs B.M."/>
            <person name="Amann R.I."/>
            <person name="Teeling H."/>
        </authorList>
    </citation>
    <scope>NUCLEOTIDE SEQUENCE [LARGE SCALE GENOMIC DNA]</scope>
    <source>
        <strain evidence="5 6">Hel1_31_D35</strain>
    </source>
</reference>
<protein>
    <submittedName>
        <fullName evidence="5">Putative outer membrane lioprotein</fullName>
    </submittedName>
</protein>
<feature type="domain" description="Glycine zipper" evidence="4">
    <location>
        <begin position="96"/>
        <end position="139"/>
    </location>
</feature>
<comment type="subcellular location">
    <subcellularLocation>
        <location evidence="1">Membrane</location>
    </subcellularLocation>
</comment>
<dbReference type="OrthoDB" id="8909257at2"/>
<name>A0A2K8KRH1_9GAMM</name>
<accession>A0A2K8KRH1</accession>